<evidence type="ECO:0000313" key="5">
    <source>
        <dbReference type="Proteomes" id="UP001320420"/>
    </source>
</evidence>
<dbReference type="EMBL" id="JAKJXP020000064">
    <property type="protein sequence ID" value="KAK7750429.1"/>
    <property type="molecule type" value="Genomic_DNA"/>
</dbReference>
<keyword evidence="2" id="KW-0472">Membrane</keyword>
<feature type="compositionally biased region" description="Low complexity" evidence="1">
    <location>
        <begin position="190"/>
        <end position="206"/>
    </location>
</feature>
<evidence type="ECO:0008006" key="6">
    <source>
        <dbReference type="Google" id="ProtNLM"/>
    </source>
</evidence>
<feature type="region of interest" description="Disordered" evidence="1">
    <location>
        <begin position="263"/>
        <end position="312"/>
    </location>
</feature>
<reference evidence="4 5" key="1">
    <citation type="submission" date="2024-02" db="EMBL/GenBank/DDBJ databases">
        <title>De novo assembly and annotation of 12 fungi associated with fruit tree decline syndrome in Ontario, Canada.</title>
        <authorList>
            <person name="Sulman M."/>
            <person name="Ellouze W."/>
            <person name="Ilyukhin E."/>
        </authorList>
    </citation>
    <scope>NUCLEOTIDE SEQUENCE [LARGE SCALE GENOMIC DNA]</scope>
    <source>
        <strain evidence="4 5">M11/M66-122</strain>
    </source>
</reference>
<feature type="compositionally biased region" description="Polar residues" evidence="1">
    <location>
        <begin position="292"/>
        <end position="312"/>
    </location>
</feature>
<dbReference type="Proteomes" id="UP001320420">
    <property type="component" value="Unassembled WGS sequence"/>
</dbReference>
<evidence type="ECO:0000256" key="2">
    <source>
        <dbReference type="SAM" id="Phobius"/>
    </source>
</evidence>
<feature type="region of interest" description="Disordered" evidence="1">
    <location>
        <begin position="56"/>
        <end position="175"/>
    </location>
</feature>
<sequence length="312" mass="31834">MYSSRIIPLLMVALSATTVTHAAFMDVELFGGVHHEGAVKRQTNLLTSLLSTDALTTPTAAASSPSTTEEPTTSSTEDAVTTEPSSTTEAPTTTDAPSPTSEPTTTQDPTTAPTTDPTTTTDGQTTTTEASPTTGPTTTNGPTSTTTNAGGAGGSSDTSTTAEPTTTSAPSTTLSSYTSVVTEVTVITTRDESGQTSTTRTSTGASLVTSQPDTPNSNPRMAQGTRNIIVGVTVGVGGAIVLGVAGLLFWRLRNKRRNNEESEDLVSYGNGFGGPGTAEKSEAPTNPGGRSPFQSTLESYHAPTQTNAASNF</sequence>
<proteinExistence type="predicted"/>
<evidence type="ECO:0000256" key="1">
    <source>
        <dbReference type="SAM" id="MobiDB-lite"/>
    </source>
</evidence>
<feature type="chain" id="PRO_5042955365" description="Mid2 domain-containing protein" evidence="3">
    <location>
        <begin position="23"/>
        <end position="312"/>
    </location>
</feature>
<keyword evidence="2" id="KW-0812">Transmembrane</keyword>
<evidence type="ECO:0000256" key="3">
    <source>
        <dbReference type="SAM" id="SignalP"/>
    </source>
</evidence>
<accession>A0AAN9UL35</accession>
<keyword evidence="3" id="KW-0732">Signal</keyword>
<protein>
    <recommendedName>
        <fullName evidence="6">Mid2 domain-containing protein</fullName>
    </recommendedName>
</protein>
<gene>
    <name evidence="4" type="ORF">SLS62_007618</name>
</gene>
<feature type="signal peptide" evidence="3">
    <location>
        <begin position="1"/>
        <end position="22"/>
    </location>
</feature>
<organism evidence="4 5">
    <name type="scientific">Diatrype stigma</name>
    <dbReference type="NCBI Taxonomy" id="117547"/>
    <lineage>
        <taxon>Eukaryota</taxon>
        <taxon>Fungi</taxon>
        <taxon>Dikarya</taxon>
        <taxon>Ascomycota</taxon>
        <taxon>Pezizomycotina</taxon>
        <taxon>Sordariomycetes</taxon>
        <taxon>Xylariomycetidae</taxon>
        <taxon>Xylariales</taxon>
        <taxon>Diatrypaceae</taxon>
        <taxon>Diatrype</taxon>
    </lineage>
</organism>
<feature type="compositionally biased region" description="Polar residues" evidence="1">
    <location>
        <begin position="207"/>
        <end position="222"/>
    </location>
</feature>
<dbReference type="AlphaFoldDB" id="A0AAN9UL35"/>
<feature type="region of interest" description="Disordered" evidence="1">
    <location>
        <begin position="190"/>
        <end position="222"/>
    </location>
</feature>
<name>A0AAN9UL35_9PEZI</name>
<comment type="caution">
    <text evidence="4">The sequence shown here is derived from an EMBL/GenBank/DDBJ whole genome shotgun (WGS) entry which is preliminary data.</text>
</comment>
<feature type="transmembrane region" description="Helical" evidence="2">
    <location>
        <begin position="228"/>
        <end position="250"/>
    </location>
</feature>
<keyword evidence="5" id="KW-1185">Reference proteome</keyword>
<keyword evidence="2" id="KW-1133">Transmembrane helix</keyword>
<evidence type="ECO:0000313" key="4">
    <source>
        <dbReference type="EMBL" id="KAK7750429.1"/>
    </source>
</evidence>